<evidence type="ECO:0000313" key="1">
    <source>
        <dbReference type="EMBL" id="RBO90494.1"/>
    </source>
</evidence>
<comment type="caution">
    <text evidence="1">The sequence shown here is derived from an EMBL/GenBank/DDBJ whole genome shotgun (WGS) entry which is preliminary data.</text>
</comment>
<sequence>MIILNGRRFVCGANALTATLFQPDGTASGFYKVKGREIQIFKPNGDLDGVINGHGVLCKATPHNGRFWYNYASLDTVGRWPSYSAEVNDLCNARRMALAA</sequence>
<gene>
    <name evidence="1" type="ORF">DFR47_11355</name>
</gene>
<proteinExistence type="predicted"/>
<accession>A0A366DMF3</accession>
<dbReference type="AlphaFoldDB" id="A0A366DMF3"/>
<name>A0A366DMF3_9HYPH</name>
<dbReference type="Proteomes" id="UP000252893">
    <property type="component" value="Unassembled WGS sequence"/>
</dbReference>
<dbReference type="RefSeq" id="WP_170137577.1">
    <property type="nucleotide sequence ID" value="NZ_JBHEEG010000005.1"/>
</dbReference>
<dbReference type="EMBL" id="QNRH01000013">
    <property type="protein sequence ID" value="RBO90494.1"/>
    <property type="molecule type" value="Genomic_DNA"/>
</dbReference>
<protein>
    <submittedName>
        <fullName evidence="1">Uncharacterized protein</fullName>
    </submittedName>
</protein>
<evidence type="ECO:0000313" key="2">
    <source>
        <dbReference type="Proteomes" id="UP000252893"/>
    </source>
</evidence>
<keyword evidence="2" id="KW-1185">Reference proteome</keyword>
<reference evidence="1 2" key="1">
    <citation type="submission" date="2018-06" db="EMBL/GenBank/DDBJ databases">
        <title>Genomic Encyclopedia of Type Strains, Phase IV (KMG-IV): sequencing the most valuable type-strain genomes for metagenomic binning, comparative biology and taxonomic classification.</title>
        <authorList>
            <person name="Goeker M."/>
        </authorList>
    </citation>
    <scope>NUCLEOTIDE SEQUENCE [LARGE SCALE GENOMIC DNA]</scope>
    <source>
        <strain evidence="1 2">DSM 25619</strain>
    </source>
</reference>
<organism evidence="1 2">
    <name type="scientific">Pseudochrobactrum asaccharolyticum</name>
    <dbReference type="NCBI Taxonomy" id="354351"/>
    <lineage>
        <taxon>Bacteria</taxon>
        <taxon>Pseudomonadati</taxon>
        <taxon>Pseudomonadota</taxon>
        <taxon>Alphaproteobacteria</taxon>
        <taxon>Hyphomicrobiales</taxon>
        <taxon>Brucellaceae</taxon>
        <taxon>Pseudochrobactrum</taxon>
    </lineage>
</organism>